<dbReference type="GO" id="GO:0009254">
    <property type="term" value="P:peptidoglycan turnover"/>
    <property type="evidence" value="ECO:0007669"/>
    <property type="project" value="InterPro"/>
</dbReference>
<evidence type="ECO:0000313" key="1">
    <source>
        <dbReference type="EMBL" id="SUZ85554.1"/>
    </source>
</evidence>
<dbReference type="AlphaFoldDB" id="A0A381R2W0"/>
<proteinExistence type="predicted"/>
<dbReference type="InterPro" id="IPR005338">
    <property type="entry name" value="Anhydro_N_Ac-Mur_kinase"/>
</dbReference>
<dbReference type="GO" id="GO:0016773">
    <property type="term" value="F:phosphotransferase activity, alcohol group as acceptor"/>
    <property type="evidence" value="ECO:0007669"/>
    <property type="project" value="InterPro"/>
</dbReference>
<sequence>MHSNSIYVIGLMSGTSLDGVDICLVSFNKSDYTNYNILHAKTFNYNKIWIKKLTEAVLLNNKQLDRLDNDHGKLLSDYIKQFINEFSISKVDLISSHGHTIFHEPNKGITLQIGDGKTINKNTKIDVVSDFRTQDIEYKGEGAPLVPIGDLDLFYMYKYCLNLGGFSNISIKDKKNIKAFDICPVNTVLNHYSNKLGHPFDRDGILSKKGRINTDLLRKLNDMNFYNKLGPKSLGIEFVLSKVIPLIDQYIIKPEDILITYIDHISDQINKCIIPNSKENILITGGGVYNKTLIDSIKNKLKSKLIIPEKEIVDFKEALIFAYMGLLRVKGKINCLKSVTGATKDHSSGRIFKN</sequence>
<organism evidence="1">
    <name type="scientific">marine metagenome</name>
    <dbReference type="NCBI Taxonomy" id="408172"/>
    <lineage>
        <taxon>unclassified sequences</taxon>
        <taxon>metagenomes</taxon>
        <taxon>ecological metagenomes</taxon>
    </lineage>
</organism>
<name>A0A381R2W0_9ZZZZ</name>
<dbReference type="GO" id="GO:0005524">
    <property type="term" value="F:ATP binding"/>
    <property type="evidence" value="ECO:0007669"/>
    <property type="project" value="InterPro"/>
</dbReference>
<dbReference type="Pfam" id="PF03702">
    <property type="entry name" value="AnmK"/>
    <property type="match status" value="1"/>
</dbReference>
<dbReference type="PANTHER" id="PTHR30605:SF0">
    <property type="entry name" value="ANHYDRO-N-ACETYLMURAMIC ACID KINASE"/>
    <property type="match status" value="1"/>
</dbReference>
<gene>
    <name evidence="1" type="ORF">METZ01_LOCUS38408</name>
</gene>
<dbReference type="Gene3D" id="3.30.420.40">
    <property type="match status" value="2"/>
</dbReference>
<dbReference type="InterPro" id="IPR043129">
    <property type="entry name" value="ATPase_NBD"/>
</dbReference>
<dbReference type="SUPFAM" id="SSF53067">
    <property type="entry name" value="Actin-like ATPase domain"/>
    <property type="match status" value="1"/>
</dbReference>
<protein>
    <recommendedName>
        <fullName evidence="2">Anhydro-N-acetylmuramic acid kinase</fullName>
    </recommendedName>
</protein>
<dbReference type="NCBIfam" id="NF007144">
    <property type="entry name" value="PRK09585.2-3"/>
    <property type="match status" value="1"/>
</dbReference>
<evidence type="ECO:0008006" key="2">
    <source>
        <dbReference type="Google" id="ProtNLM"/>
    </source>
</evidence>
<dbReference type="EMBL" id="UINC01001640">
    <property type="protein sequence ID" value="SUZ85554.1"/>
    <property type="molecule type" value="Genomic_DNA"/>
</dbReference>
<dbReference type="GO" id="GO:0006040">
    <property type="term" value="P:amino sugar metabolic process"/>
    <property type="evidence" value="ECO:0007669"/>
    <property type="project" value="InterPro"/>
</dbReference>
<accession>A0A381R2W0</accession>
<reference evidence="1" key="1">
    <citation type="submission" date="2018-05" db="EMBL/GenBank/DDBJ databases">
        <authorList>
            <person name="Lanie J.A."/>
            <person name="Ng W.-L."/>
            <person name="Kazmierczak K.M."/>
            <person name="Andrzejewski T.M."/>
            <person name="Davidsen T.M."/>
            <person name="Wayne K.J."/>
            <person name="Tettelin H."/>
            <person name="Glass J.I."/>
            <person name="Rusch D."/>
            <person name="Podicherti R."/>
            <person name="Tsui H.-C.T."/>
            <person name="Winkler M.E."/>
        </authorList>
    </citation>
    <scope>NUCLEOTIDE SEQUENCE</scope>
</reference>
<dbReference type="PANTHER" id="PTHR30605">
    <property type="entry name" value="ANHYDRO-N-ACETYLMURAMIC ACID KINASE"/>
    <property type="match status" value="1"/>
</dbReference>